<evidence type="ECO:0000256" key="1">
    <source>
        <dbReference type="SAM" id="Coils"/>
    </source>
</evidence>
<keyword evidence="4" id="KW-1185">Reference proteome</keyword>
<feature type="coiled-coil region" evidence="1">
    <location>
        <begin position="714"/>
        <end position="748"/>
    </location>
</feature>
<evidence type="ECO:0000313" key="4">
    <source>
        <dbReference type="Proteomes" id="UP000000598"/>
    </source>
</evidence>
<organism evidence="3 4">
    <name type="scientific">Kluyveromyces lactis (strain ATCC 8585 / CBS 2359 / DSM 70799 / NBRC 1267 / NRRL Y-1140 / WM37)</name>
    <name type="common">Yeast</name>
    <name type="synonym">Candida sphaerica</name>
    <dbReference type="NCBI Taxonomy" id="284590"/>
    <lineage>
        <taxon>Eukaryota</taxon>
        <taxon>Fungi</taxon>
        <taxon>Dikarya</taxon>
        <taxon>Ascomycota</taxon>
        <taxon>Saccharomycotina</taxon>
        <taxon>Saccharomycetes</taxon>
        <taxon>Saccharomycetales</taxon>
        <taxon>Saccharomycetaceae</taxon>
        <taxon>Kluyveromyces</taxon>
    </lineage>
</organism>
<sequence>MSGFEKLQSFGSCRMPVPPPLLEEARQRISISKFFSNEGHKRAALKGYFGTVNGPTKPNVSDDKCVTTMRLFTPPPSLDLNTNDSSTRHWTMNENEIVEYKPFVPPKSETGSRFSVSYPYSSLSPKKHLSKRLRSKRSSTNGKKNFFSQQTTNNISDHSPVVTATLESENKQDPSWLKRTLSSASSKFENILKSSSKSRGQDVGNISICHASTYYNNGGDEEESFVFNPNKTTAIDEKFINASENLYYYDQPGTEVFNDYAPVKTATQSIKTFKDEPIDADRHFMLYKNEEGKEEIVDVRKPIVDQSTYAINENETIMKKSGNSRECSDELQNDQFDTKARATSSSSSSSALSSVSLSPNLSLEHARMGKGGVTVTKLDQIDDSIVVMKQNKKRKKKLLSNLVSSIEPISQQFDLNPVLKQGSDLMKKFNVIDSEVRQKDFEFVKKSDDPEVKKVIKVKPFTRNQSLLEQFAKNITKSNKTISDFCKLSSVFMHDNPNYFEEYNDFLKHRDEAYDVNGPSFVQELQNLFASSELLKPGPKMDSVVVDEARKNVEFASLTQDGVEIQEYDTLNPPSATTRSKSAGSYNQGMTKSDFSKVESLDTNNSNTTNDSSHYSEVSSLSDVYSCGPVPFPDSSTKHLLIGLLELLGAPEEVKGTDDLKVALLSLHPYLSKAIGFLWNVSKIAMSETTVCKKRYKEALQKATYHEVGLEFMQQKIESLKDVHEEKVKSLENKINELQADLAHYKAYKDAKVTIIDMNFQTTNDTLCKAIEKCDVIRKKDIESFKVAWFKTVDNLKLAKENLLSTLTELNDLKNKTHAAKIQEDDYRSMEKECDDFRALGGIYDKITKSVYDKQMKYVKVKEKFKAAEEQLNVKNSQIVSLKRAHEEQIHELSALSPEKRQRTLGFWDRTHYEVALLEKDDMIDQLKFDLELKDEVVLDMQSELDSKSKRLHEYRSDRARLSSEKCLLNIELEDTKRLHKVNFERMERGYKREIHELSTTLEQRTKYFDRELQIHKANCQKSVDEALKVALKSDISLSVISNPKRFAVSRALAYVMNKKRNLRRCLETLNVENIPMNDKYLTWESIPKCESYRIRKRDSEELVSIRNPAHFIANPGPQLNGMELTDCSNSKKDRTFSGANERVEVEKQDQVISNTASVPELVPELVPDDQHSMTDTSSCHSVHNDVQETLPLVIAKNGSKTSPSNRPRNNSNGDYRHLSHSEMFKKLGMHHHLLSYDCVRREEDIKPKRQQRSSDLENQFGPASLGLTKPDEKDDLTVHSNPIFDDPIGSYGKSSGARFIRDKLRSNISLHDVISNPAVATTISKDDSIDAESTEGDSERKPKVPAFAQLGDNITELFNTVASTFSKKSSATLRLGSADESVYDTHFLETKVPSEINSFDISPVSPLNLQGGPSTAASLSPRSPMAIPAQSAVTPLTANTAGTASTKPSWFDFSNKDSSWYSLKFKNSKETSTSG</sequence>
<feature type="compositionally biased region" description="Low complexity" evidence="2">
    <location>
        <begin position="1203"/>
        <end position="1213"/>
    </location>
</feature>
<feature type="region of interest" description="Disordered" evidence="2">
    <location>
        <begin position="1197"/>
        <end position="1217"/>
    </location>
</feature>
<feature type="coiled-coil region" evidence="1">
    <location>
        <begin position="858"/>
        <end position="885"/>
    </location>
</feature>
<feature type="region of interest" description="Disordered" evidence="2">
    <location>
        <begin position="566"/>
        <end position="591"/>
    </location>
</feature>
<dbReference type="Proteomes" id="UP000000598">
    <property type="component" value="Chromosome E"/>
</dbReference>
<dbReference type="EMBL" id="CR382125">
    <property type="protein sequence ID" value="CAG99664.1"/>
    <property type="molecule type" value="Genomic_DNA"/>
</dbReference>
<protein>
    <submittedName>
        <fullName evidence="3">KLLA0E13883p</fullName>
    </submittedName>
</protein>
<gene>
    <name evidence="3" type="ORF">KLLA0_E13883g</name>
</gene>
<dbReference type="eggNOG" id="ENOG502SYE0">
    <property type="taxonomic scope" value="Eukaryota"/>
</dbReference>
<feature type="compositionally biased region" description="Low complexity" evidence="2">
    <location>
        <begin position="344"/>
        <end position="354"/>
    </location>
</feature>
<feature type="compositionally biased region" description="Basic residues" evidence="2">
    <location>
        <begin position="125"/>
        <end position="137"/>
    </location>
</feature>
<feature type="compositionally biased region" description="Polar residues" evidence="2">
    <location>
        <begin position="140"/>
        <end position="157"/>
    </location>
</feature>
<dbReference type="InParanoid" id="Q6CNB2"/>
<proteinExistence type="predicted"/>
<evidence type="ECO:0000256" key="2">
    <source>
        <dbReference type="SAM" id="MobiDB-lite"/>
    </source>
</evidence>
<feature type="compositionally biased region" description="Polar residues" evidence="2">
    <location>
        <begin position="572"/>
        <end position="591"/>
    </location>
</feature>
<dbReference type="RefSeq" id="XP_454577.1">
    <property type="nucleotide sequence ID" value="XM_454577.1"/>
</dbReference>
<name>Q6CNB2_KLULA</name>
<reference evidence="3 4" key="1">
    <citation type="journal article" date="2004" name="Nature">
        <title>Genome evolution in yeasts.</title>
        <authorList>
            <consortium name="Genolevures"/>
            <person name="Dujon B."/>
            <person name="Sherman D."/>
            <person name="Fischer G."/>
            <person name="Durrens P."/>
            <person name="Casaregola S."/>
            <person name="Lafontaine I."/>
            <person name="de Montigny J."/>
            <person name="Marck C."/>
            <person name="Neuveglise C."/>
            <person name="Talla E."/>
            <person name="Goffard N."/>
            <person name="Frangeul L."/>
            <person name="Aigle M."/>
            <person name="Anthouard V."/>
            <person name="Babour A."/>
            <person name="Barbe V."/>
            <person name="Barnay S."/>
            <person name="Blanchin S."/>
            <person name="Beckerich J.M."/>
            <person name="Beyne E."/>
            <person name="Bleykasten C."/>
            <person name="Boisrame A."/>
            <person name="Boyer J."/>
            <person name="Cattolico L."/>
            <person name="Confanioleri F."/>
            <person name="de Daruvar A."/>
            <person name="Despons L."/>
            <person name="Fabre E."/>
            <person name="Fairhead C."/>
            <person name="Ferry-Dumazet H."/>
            <person name="Groppi A."/>
            <person name="Hantraye F."/>
            <person name="Hennequin C."/>
            <person name="Jauniaux N."/>
            <person name="Joyet P."/>
            <person name="Kachouri R."/>
            <person name="Kerrest A."/>
            <person name="Koszul R."/>
            <person name="Lemaire M."/>
            <person name="Lesur I."/>
            <person name="Ma L."/>
            <person name="Muller H."/>
            <person name="Nicaud J.M."/>
            <person name="Nikolski M."/>
            <person name="Oztas S."/>
            <person name="Ozier-Kalogeropoulos O."/>
            <person name="Pellenz S."/>
            <person name="Potier S."/>
            <person name="Richard G.F."/>
            <person name="Straub M.L."/>
            <person name="Suleau A."/>
            <person name="Swennene D."/>
            <person name="Tekaia F."/>
            <person name="Wesolowski-Louvel M."/>
            <person name="Westhof E."/>
            <person name="Wirth B."/>
            <person name="Zeniou-Meyer M."/>
            <person name="Zivanovic I."/>
            <person name="Bolotin-Fukuhara M."/>
            <person name="Thierry A."/>
            <person name="Bouchier C."/>
            <person name="Caudron B."/>
            <person name="Scarpelli C."/>
            <person name="Gaillardin C."/>
            <person name="Weissenbach J."/>
            <person name="Wincker P."/>
            <person name="Souciet J.L."/>
        </authorList>
    </citation>
    <scope>NUCLEOTIDE SEQUENCE [LARGE SCALE GENOMIC DNA]</scope>
    <source>
        <strain evidence="4">ATCC 8585 / CBS 2359 / DSM 70799 / NBRC 1267 / NRRL Y-1140 / WM37</strain>
    </source>
</reference>
<dbReference type="HOGENOM" id="CLU_249914_0_0_1"/>
<dbReference type="KEGG" id="kla:KLLA0_E13883g"/>
<feature type="compositionally biased region" description="Basic and acidic residues" evidence="2">
    <location>
        <begin position="1246"/>
        <end position="1256"/>
    </location>
</feature>
<feature type="coiled-coil region" evidence="1">
    <location>
        <begin position="793"/>
        <end position="833"/>
    </location>
</feature>
<evidence type="ECO:0000313" key="3">
    <source>
        <dbReference type="EMBL" id="CAG99664.1"/>
    </source>
</evidence>
<dbReference type="GeneID" id="2893947"/>
<keyword evidence="1" id="KW-0175">Coiled coil</keyword>
<accession>Q6CNB2</accession>
<feature type="region of interest" description="Disordered" evidence="2">
    <location>
        <begin position="121"/>
        <end position="158"/>
    </location>
</feature>
<feature type="region of interest" description="Disordered" evidence="2">
    <location>
        <begin position="315"/>
        <end position="354"/>
    </location>
</feature>
<dbReference type="PaxDb" id="284590-Q6CNB2"/>
<feature type="region of interest" description="Disordered" evidence="2">
    <location>
        <begin position="1246"/>
        <end position="1275"/>
    </location>
</feature>